<evidence type="ECO:0000313" key="3">
    <source>
        <dbReference type="Proteomes" id="UP000007519"/>
    </source>
</evidence>
<dbReference type="OrthoDB" id="672279at2"/>
<dbReference type="AlphaFoldDB" id="H6L7M3"/>
<dbReference type="RefSeq" id="WP_014373302.1">
    <property type="nucleotide sequence ID" value="NC_016940.1"/>
</dbReference>
<organism evidence="2 3">
    <name type="scientific">Saprospira grandis (strain Lewin)</name>
    <dbReference type="NCBI Taxonomy" id="984262"/>
    <lineage>
        <taxon>Bacteria</taxon>
        <taxon>Pseudomonadati</taxon>
        <taxon>Bacteroidota</taxon>
        <taxon>Saprospiria</taxon>
        <taxon>Saprospirales</taxon>
        <taxon>Saprospiraceae</taxon>
        <taxon>Saprospira</taxon>
    </lineage>
</organism>
<dbReference type="Proteomes" id="UP000007519">
    <property type="component" value="Chromosome"/>
</dbReference>
<dbReference type="STRING" id="984262.SGRA_0316"/>
<proteinExistence type="predicted"/>
<dbReference type="eggNOG" id="ENOG5030GUS">
    <property type="taxonomic scope" value="Bacteria"/>
</dbReference>
<dbReference type="EMBL" id="CP002831">
    <property type="protein sequence ID" value="AFC23055.1"/>
    <property type="molecule type" value="Genomic_DNA"/>
</dbReference>
<evidence type="ECO:0000256" key="1">
    <source>
        <dbReference type="SAM" id="SignalP"/>
    </source>
</evidence>
<evidence type="ECO:0008006" key="4">
    <source>
        <dbReference type="Google" id="ProtNLM"/>
    </source>
</evidence>
<keyword evidence="3" id="KW-1185">Reference proteome</keyword>
<accession>H6L7M3</accession>
<protein>
    <recommendedName>
        <fullName evidence="4">Lipoprotein</fullName>
    </recommendedName>
</protein>
<sequence>MKRFAFYFLGLFLSLGLLSSCEEAEKLTQFNIDYNTTVTIPSTFGVQVPFDVSTPAINTSSTSTFESNDTRKDLIEEIQLTEMTLTINSPSGADFSFLESIEVFISADSLDEVRIAYQDSVDVAAGESLSLTTTGVDLQEYIKADEFSLRINAVTDEAISQDHELNIYTKFFVDAEIFGI</sequence>
<feature type="signal peptide" evidence="1">
    <location>
        <begin position="1"/>
        <end position="24"/>
    </location>
</feature>
<feature type="chain" id="PRO_5003604756" description="Lipoprotein" evidence="1">
    <location>
        <begin position="25"/>
        <end position="180"/>
    </location>
</feature>
<reference evidence="2 3" key="1">
    <citation type="journal article" date="2012" name="Stand. Genomic Sci.">
        <title>Complete genome sequencing and analysis of Saprospira grandis str. Lewin, a predatory marine bacterium.</title>
        <authorList>
            <person name="Saw J.H."/>
            <person name="Yuryev A."/>
            <person name="Kanbe M."/>
            <person name="Hou S."/>
            <person name="Young A.G."/>
            <person name="Aizawa S."/>
            <person name="Alam M."/>
        </authorList>
    </citation>
    <scope>NUCLEOTIDE SEQUENCE [LARGE SCALE GENOMIC DNA]</scope>
    <source>
        <strain evidence="2 3">Lewin</strain>
    </source>
</reference>
<evidence type="ECO:0000313" key="2">
    <source>
        <dbReference type="EMBL" id="AFC23055.1"/>
    </source>
</evidence>
<dbReference type="PROSITE" id="PS51257">
    <property type="entry name" value="PROKAR_LIPOPROTEIN"/>
    <property type="match status" value="1"/>
</dbReference>
<name>H6L7M3_SAPGL</name>
<gene>
    <name evidence="2" type="ordered locus">SGRA_0316</name>
</gene>
<keyword evidence="1" id="KW-0732">Signal</keyword>
<dbReference type="HOGENOM" id="CLU_129256_0_0_10"/>
<dbReference type="KEGG" id="sgn:SGRA_0316"/>